<dbReference type="InterPro" id="IPR027417">
    <property type="entry name" value="P-loop_NTPase"/>
</dbReference>
<dbReference type="CDD" id="cd03257">
    <property type="entry name" value="ABC_NikE_OppD_transporters"/>
    <property type="match status" value="1"/>
</dbReference>
<dbReference type="GO" id="GO:0015833">
    <property type="term" value="P:peptide transport"/>
    <property type="evidence" value="ECO:0007669"/>
    <property type="project" value="InterPro"/>
</dbReference>
<evidence type="ECO:0000256" key="2">
    <source>
        <dbReference type="ARBA" id="ARBA00005417"/>
    </source>
</evidence>
<dbReference type="PROSITE" id="PS50893">
    <property type="entry name" value="ABC_TRANSPORTER_2"/>
    <property type="match status" value="1"/>
</dbReference>
<dbReference type="EMBL" id="JACNJD010000222">
    <property type="protein sequence ID" value="MBC8177638.1"/>
    <property type="molecule type" value="Genomic_DNA"/>
</dbReference>
<evidence type="ECO:0000256" key="1">
    <source>
        <dbReference type="ARBA" id="ARBA00004202"/>
    </source>
</evidence>
<organism evidence="11 12">
    <name type="scientific">Candidatus Desulfacyla euxinica</name>
    <dbReference type="NCBI Taxonomy" id="2841693"/>
    <lineage>
        <taxon>Bacteria</taxon>
        <taxon>Deltaproteobacteria</taxon>
        <taxon>Candidatus Desulfacyla</taxon>
    </lineage>
</organism>
<keyword evidence="9" id="KW-0472">Membrane</keyword>
<dbReference type="PANTHER" id="PTHR43297">
    <property type="entry name" value="OLIGOPEPTIDE TRANSPORT ATP-BINDING PROTEIN APPD"/>
    <property type="match status" value="1"/>
</dbReference>
<name>A0A8J6T8K9_9DELT</name>
<dbReference type="InterPro" id="IPR003593">
    <property type="entry name" value="AAA+_ATPase"/>
</dbReference>
<dbReference type="NCBIfam" id="TIGR01727">
    <property type="entry name" value="oligo_HPY"/>
    <property type="match status" value="1"/>
</dbReference>
<dbReference type="InterPro" id="IPR003439">
    <property type="entry name" value="ABC_transporter-like_ATP-bd"/>
</dbReference>
<dbReference type="InterPro" id="IPR017871">
    <property type="entry name" value="ABC_transporter-like_CS"/>
</dbReference>
<evidence type="ECO:0000256" key="6">
    <source>
        <dbReference type="ARBA" id="ARBA00022741"/>
    </source>
</evidence>
<gene>
    <name evidence="11" type="ORF">H8E19_09565</name>
</gene>
<keyword evidence="3" id="KW-0813">Transport</keyword>
<dbReference type="InterPro" id="IPR013563">
    <property type="entry name" value="Oligopep_ABC_C"/>
</dbReference>
<keyword evidence="8" id="KW-1278">Translocase</keyword>
<comment type="subcellular location">
    <subcellularLocation>
        <location evidence="1">Cell membrane</location>
        <topology evidence="1">Peripheral membrane protein</topology>
    </subcellularLocation>
</comment>
<evidence type="ECO:0000313" key="12">
    <source>
        <dbReference type="Proteomes" id="UP000650524"/>
    </source>
</evidence>
<keyword evidence="6" id="KW-0547">Nucleotide-binding</keyword>
<dbReference type="AlphaFoldDB" id="A0A8J6T8K9"/>
<dbReference type="PANTHER" id="PTHR43297:SF14">
    <property type="entry name" value="ATPASE AAA-TYPE CORE DOMAIN-CONTAINING PROTEIN"/>
    <property type="match status" value="1"/>
</dbReference>
<evidence type="ECO:0000256" key="8">
    <source>
        <dbReference type="ARBA" id="ARBA00022967"/>
    </source>
</evidence>
<dbReference type="InterPro" id="IPR050388">
    <property type="entry name" value="ABC_Ni/Peptide_Import"/>
</dbReference>
<evidence type="ECO:0000313" key="11">
    <source>
        <dbReference type="EMBL" id="MBC8177638.1"/>
    </source>
</evidence>
<comment type="similarity">
    <text evidence="2">Belongs to the ABC transporter superfamily.</text>
</comment>
<dbReference type="Proteomes" id="UP000650524">
    <property type="component" value="Unassembled WGS sequence"/>
</dbReference>
<dbReference type="FunFam" id="3.40.50.300:FF:000016">
    <property type="entry name" value="Oligopeptide ABC transporter ATP-binding component"/>
    <property type="match status" value="1"/>
</dbReference>
<dbReference type="GO" id="GO:0005886">
    <property type="term" value="C:plasma membrane"/>
    <property type="evidence" value="ECO:0007669"/>
    <property type="project" value="UniProtKB-SubCell"/>
</dbReference>
<evidence type="ECO:0000256" key="4">
    <source>
        <dbReference type="ARBA" id="ARBA00022475"/>
    </source>
</evidence>
<dbReference type="Pfam" id="PF00005">
    <property type="entry name" value="ABC_tran"/>
    <property type="match status" value="1"/>
</dbReference>
<dbReference type="GO" id="GO:0016887">
    <property type="term" value="F:ATP hydrolysis activity"/>
    <property type="evidence" value="ECO:0007669"/>
    <property type="project" value="InterPro"/>
</dbReference>
<dbReference type="PROSITE" id="PS00211">
    <property type="entry name" value="ABC_TRANSPORTER_1"/>
    <property type="match status" value="1"/>
</dbReference>
<feature type="domain" description="ABC transporter" evidence="10">
    <location>
        <begin position="10"/>
        <end position="259"/>
    </location>
</feature>
<dbReference type="Gene3D" id="3.40.50.300">
    <property type="entry name" value="P-loop containing nucleotide triphosphate hydrolases"/>
    <property type="match status" value="1"/>
</dbReference>
<dbReference type="GO" id="GO:0005524">
    <property type="term" value="F:ATP binding"/>
    <property type="evidence" value="ECO:0007669"/>
    <property type="project" value="UniProtKB-KW"/>
</dbReference>
<evidence type="ECO:0000259" key="10">
    <source>
        <dbReference type="PROSITE" id="PS50893"/>
    </source>
</evidence>
<accession>A0A8J6T8K9</accession>
<dbReference type="Pfam" id="PF08352">
    <property type="entry name" value="oligo_HPY"/>
    <property type="match status" value="1"/>
</dbReference>
<evidence type="ECO:0000256" key="5">
    <source>
        <dbReference type="ARBA" id="ARBA00022519"/>
    </source>
</evidence>
<dbReference type="SUPFAM" id="SSF52540">
    <property type="entry name" value="P-loop containing nucleoside triphosphate hydrolases"/>
    <property type="match status" value="1"/>
</dbReference>
<proteinExistence type="inferred from homology"/>
<protein>
    <submittedName>
        <fullName evidence="11">ABC transporter ATP-binding protein</fullName>
    </submittedName>
</protein>
<evidence type="ECO:0000256" key="7">
    <source>
        <dbReference type="ARBA" id="ARBA00022840"/>
    </source>
</evidence>
<dbReference type="SMART" id="SM00382">
    <property type="entry name" value="AAA"/>
    <property type="match status" value="1"/>
</dbReference>
<keyword evidence="7 11" id="KW-0067">ATP-binding</keyword>
<reference evidence="11 12" key="1">
    <citation type="submission" date="2020-08" db="EMBL/GenBank/DDBJ databases">
        <title>Bridging the membrane lipid divide: bacteria of the FCB group superphylum have the potential to synthesize archaeal ether lipids.</title>
        <authorList>
            <person name="Villanueva L."/>
            <person name="Von Meijenfeldt F.A.B."/>
            <person name="Westbye A.B."/>
            <person name="Yadav S."/>
            <person name="Hopmans E.C."/>
            <person name="Dutilh B.E."/>
            <person name="Sinninghe Damste J.S."/>
        </authorList>
    </citation>
    <scope>NUCLEOTIDE SEQUENCE [LARGE SCALE GENOMIC DNA]</scope>
    <source>
        <strain evidence="11">NIOZ-UU27</strain>
    </source>
</reference>
<sequence>MTDSKNLLSVQDLKVYFRAKDQVARAVDGVSFDIRPGETVCLVGESGCGKTVSALTILRLIPSPPGEIMGGRVLFNGVDLLDLDETDMQKIRGNHIAMVFQEPLTSLNPVFTIGDQIGEGITIHEQVEPEELRKRCVQLLRDVGIPSPEQRLKDYPHQLSGGQRQRVMIAMALACNPDLIIADEPTTALDVTVQAQILNLIKSIQQKASMSVLYITHDLGVVANIADRVNVMYAGVIVEMGDAYQIFQNPRHPYTKGLLAALPGRSRRGRRLHSIPGAVPNPAFKPPGCPFHPRCSFAIETCKTRFPEMCKHGDGHLSRCPVLKD</sequence>
<comment type="caution">
    <text evidence="11">The sequence shown here is derived from an EMBL/GenBank/DDBJ whole genome shotgun (WGS) entry which is preliminary data.</text>
</comment>
<evidence type="ECO:0000256" key="3">
    <source>
        <dbReference type="ARBA" id="ARBA00022448"/>
    </source>
</evidence>
<keyword evidence="4" id="KW-1003">Cell membrane</keyword>
<evidence type="ECO:0000256" key="9">
    <source>
        <dbReference type="ARBA" id="ARBA00023136"/>
    </source>
</evidence>
<keyword evidence="5" id="KW-0997">Cell inner membrane</keyword>